<evidence type="ECO:0008006" key="4">
    <source>
        <dbReference type="Google" id="ProtNLM"/>
    </source>
</evidence>
<dbReference type="Proteomes" id="UP000249890">
    <property type="component" value="Chromosome"/>
</dbReference>
<keyword evidence="3" id="KW-1185">Reference proteome</keyword>
<gene>
    <name evidence="2" type="ORF">B9T62_02625</name>
</gene>
<sequence>MGLPTGLLFVIKADTVDYGEWKSGVRAPGILMSASGVANKLGSGLGSAIPVWLLAAGGYVAKQEQSAKALQMIALSYIWLPVILGVVAILVMAFVYRWEKPHAEIVAELEARRLNNN</sequence>
<dbReference type="KEGG" id="pdh:B9T62_02625"/>
<keyword evidence="1" id="KW-0812">Transmembrane</keyword>
<feature type="transmembrane region" description="Helical" evidence="1">
    <location>
        <begin position="41"/>
        <end position="61"/>
    </location>
</feature>
<dbReference type="Pfam" id="PF13347">
    <property type="entry name" value="MFS_2"/>
    <property type="match status" value="1"/>
</dbReference>
<evidence type="ECO:0000256" key="1">
    <source>
        <dbReference type="SAM" id="Phobius"/>
    </source>
</evidence>
<dbReference type="EMBL" id="CP021780">
    <property type="protein sequence ID" value="ASA19797.1"/>
    <property type="molecule type" value="Genomic_DNA"/>
</dbReference>
<reference evidence="2 3" key="1">
    <citation type="submission" date="2017-06" db="EMBL/GenBank/DDBJ databases">
        <title>Complete genome sequence of Paenibacillus donghaensis KCTC 13049T isolated from East Sea sediment, South Korea.</title>
        <authorList>
            <person name="Jung B.K."/>
            <person name="Hong S.-J."/>
            <person name="Shin J.-H."/>
        </authorList>
    </citation>
    <scope>NUCLEOTIDE SEQUENCE [LARGE SCALE GENOMIC DNA]</scope>
    <source>
        <strain evidence="2 3">KCTC 13049</strain>
    </source>
</reference>
<evidence type="ECO:0000313" key="2">
    <source>
        <dbReference type="EMBL" id="ASA19797.1"/>
    </source>
</evidence>
<keyword evidence="1" id="KW-0472">Membrane</keyword>
<dbReference type="RefSeq" id="WP_087913822.1">
    <property type="nucleotide sequence ID" value="NZ_CP021780.1"/>
</dbReference>
<organism evidence="2 3">
    <name type="scientific">Paenibacillus donghaensis</name>
    <dbReference type="NCBI Taxonomy" id="414771"/>
    <lineage>
        <taxon>Bacteria</taxon>
        <taxon>Bacillati</taxon>
        <taxon>Bacillota</taxon>
        <taxon>Bacilli</taxon>
        <taxon>Bacillales</taxon>
        <taxon>Paenibacillaceae</taxon>
        <taxon>Paenibacillus</taxon>
    </lineage>
</organism>
<protein>
    <recommendedName>
        <fullName evidence="4">Major facilitator superfamily (MFS) profile domain-containing protein</fullName>
    </recommendedName>
</protein>
<keyword evidence="1" id="KW-1133">Transmembrane helix</keyword>
<dbReference type="OrthoDB" id="9764596at2"/>
<evidence type="ECO:0000313" key="3">
    <source>
        <dbReference type="Proteomes" id="UP000249890"/>
    </source>
</evidence>
<accession>A0A2Z2K5F2</accession>
<name>A0A2Z2K5F2_9BACL</name>
<dbReference type="AlphaFoldDB" id="A0A2Z2K5F2"/>
<proteinExistence type="predicted"/>
<feature type="transmembrane region" description="Helical" evidence="1">
    <location>
        <begin position="73"/>
        <end position="96"/>
    </location>
</feature>